<dbReference type="EMBL" id="JAJLJH010000002">
    <property type="protein sequence ID" value="MCK9686574.1"/>
    <property type="molecule type" value="Genomic_DNA"/>
</dbReference>
<dbReference type="GO" id="GO:0005886">
    <property type="term" value="C:plasma membrane"/>
    <property type="evidence" value="ECO:0007669"/>
    <property type="project" value="TreeGrafter"/>
</dbReference>
<name>A0A9X1YHH5_9BURK</name>
<dbReference type="Proteomes" id="UP001139353">
    <property type="component" value="Unassembled WGS sequence"/>
</dbReference>
<dbReference type="InterPro" id="IPR006076">
    <property type="entry name" value="FAD-dep_OxRdtase"/>
</dbReference>
<evidence type="ECO:0000313" key="6">
    <source>
        <dbReference type="Proteomes" id="UP001139353"/>
    </source>
</evidence>
<feature type="domain" description="FAD dependent oxidoreductase" evidence="4">
    <location>
        <begin position="2"/>
        <end position="405"/>
    </location>
</feature>
<evidence type="ECO:0000259" key="4">
    <source>
        <dbReference type="Pfam" id="PF01266"/>
    </source>
</evidence>
<dbReference type="AlphaFoldDB" id="A0A9X1YHH5"/>
<dbReference type="PANTHER" id="PTHR13847:SF280">
    <property type="entry name" value="D-AMINO ACID DEHYDROGENASE"/>
    <property type="match status" value="1"/>
</dbReference>
<proteinExistence type="inferred from homology"/>
<evidence type="ECO:0000256" key="1">
    <source>
        <dbReference type="ARBA" id="ARBA00009410"/>
    </source>
</evidence>
<evidence type="ECO:0000256" key="2">
    <source>
        <dbReference type="ARBA" id="ARBA00023002"/>
    </source>
</evidence>
<dbReference type="GO" id="GO:0008718">
    <property type="term" value="F:D-amino-acid dehydrogenase activity"/>
    <property type="evidence" value="ECO:0007669"/>
    <property type="project" value="TreeGrafter"/>
</dbReference>
<dbReference type="SUPFAM" id="SSF51905">
    <property type="entry name" value="FAD/NAD(P)-binding domain"/>
    <property type="match status" value="1"/>
</dbReference>
<dbReference type="PANTHER" id="PTHR13847">
    <property type="entry name" value="SARCOSINE DEHYDROGENASE-RELATED"/>
    <property type="match status" value="1"/>
</dbReference>
<gene>
    <name evidence="5" type="ORF">LPC04_12730</name>
</gene>
<evidence type="ECO:0000313" key="5">
    <source>
        <dbReference type="EMBL" id="MCK9686574.1"/>
    </source>
</evidence>
<comment type="caution">
    <text evidence="5">The sequence shown here is derived from an EMBL/GenBank/DDBJ whole genome shotgun (WGS) entry which is preliminary data.</text>
</comment>
<dbReference type="InterPro" id="IPR036188">
    <property type="entry name" value="FAD/NAD-bd_sf"/>
</dbReference>
<comment type="similarity">
    <text evidence="1">Belongs to the DadA oxidoreductase family.</text>
</comment>
<feature type="signal peptide" evidence="3">
    <location>
        <begin position="1"/>
        <end position="20"/>
    </location>
</feature>
<protein>
    <submittedName>
        <fullName evidence="5">FAD-dependent oxidoreductase</fullName>
    </submittedName>
</protein>
<keyword evidence="6" id="KW-1185">Reference proteome</keyword>
<dbReference type="Pfam" id="PF01266">
    <property type="entry name" value="DAO"/>
    <property type="match status" value="1"/>
</dbReference>
<accession>A0A9X1YHH5</accession>
<evidence type="ECO:0000256" key="3">
    <source>
        <dbReference type="SAM" id="SignalP"/>
    </source>
</evidence>
<keyword evidence="2" id="KW-0560">Oxidoreductase</keyword>
<sequence>MKIAVIGAGMAGVAAAQALASDGHEVTVVERRSSVAEETSFAPAGIAAAGLAAPWLPAPSRLQAMSGSVDEAGRLRGIGAAFAAPSLFGKGDGPEAARRAERALALHGLLALGVERIDELSRALGLDFERGDGLLLTLPDGACATQAEAAVAWLRERGEAAEWADAARQRQLEPGRAVADDAPRAVHLPNARIGNTREWTQLLRAHAQHLGVRFLFQHEVAAISAGPRPTVSFAAADEPARAETFDAVVVCAALESSRLLAPLGVKLPWKPIRGYSVTVAQHVREAAPDSGPRAALLDVRSGISISRLGARVRVAGGHESVPATAAAPAAPPTRKALQPLYDAVDNGFPGAVNWQQAQVWQAARAALADGLPAVGASGVPGVWLDVGHAHHGWALSQAAAGLLCAMIAGEPAPPEAAALAPQRLR</sequence>
<organism evidence="5 6">
    <name type="scientific">Scleromatobacter humisilvae</name>
    <dbReference type="NCBI Taxonomy" id="2897159"/>
    <lineage>
        <taxon>Bacteria</taxon>
        <taxon>Pseudomonadati</taxon>
        <taxon>Pseudomonadota</taxon>
        <taxon>Betaproteobacteria</taxon>
        <taxon>Burkholderiales</taxon>
        <taxon>Sphaerotilaceae</taxon>
        <taxon>Scleromatobacter</taxon>
    </lineage>
</organism>
<dbReference type="Gene3D" id="3.50.50.60">
    <property type="entry name" value="FAD/NAD(P)-binding domain"/>
    <property type="match status" value="2"/>
</dbReference>
<dbReference type="GO" id="GO:0055130">
    <property type="term" value="P:D-alanine catabolic process"/>
    <property type="evidence" value="ECO:0007669"/>
    <property type="project" value="TreeGrafter"/>
</dbReference>
<dbReference type="RefSeq" id="WP_275682594.1">
    <property type="nucleotide sequence ID" value="NZ_JAJLJH010000002.1"/>
</dbReference>
<keyword evidence="3" id="KW-0732">Signal</keyword>
<reference evidence="5" key="1">
    <citation type="submission" date="2021-11" db="EMBL/GenBank/DDBJ databases">
        <title>BS-T2-15 a new species belonging to the Comamonadaceae family isolated from the soil of a French oak forest.</title>
        <authorList>
            <person name="Mieszkin S."/>
            <person name="Alain K."/>
        </authorList>
    </citation>
    <scope>NUCLEOTIDE SEQUENCE</scope>
    <source>
        <strain evidence="5">BS-T2-15</strain>
    </source>
</reference>
<dbReference type="Gene3D" id="3.30.9.10">
    <property type="entry name" value="D-Amino Acid Oxidase, subunit A, domain 2"/>
    <property type="match status" value="1"/>
</dbReference>
<feature type="chain" id="PRO_5040874078" evidence="3">
    <location>
        <begin position="21"/>
        <end position="425"/>
    </location>
</feature>
<dbReference type="GO" id="GO:0005737">
    <property type="term" value="C:cytoplasm"/>
    <property type="evidence" value="ECO:0007669"/>
    <property type="project" value="TreeGrafter"/>
</dbReference>